<dbReference type="AlphaFoldDB" id="A0A449BGW6"/>
<protein>
    <submittedName>
        <fullName evidence="1">Uncharacterized protein</fullName>
    </submittedName>
</protein>
<dbReference type="Proteomes" id="UP001162175">
    <property type="component" value="Unassembled WGS sequence"/>
</dbReference>
<sequence>MKLIHLTNKYNLNIIENNKVYSYFNNIYSARIMAFRGS</sequence>
<organism evidence="1 2">
    <name type="scientific">Mycoplasmopsis arginini</name>
    <name type="common">Mycoplasma arginini</name>
    <dbReference type="NCBI Taxonomy" id="2094"/>
    <lineage>
        <taxon>Bacteria</taxon>
        <taxon>Bacillati</taxon>
        <taxon>Mycoplasmatota</taxon>
        <taxon>Mycoplasmoidales</taxon>
        <taxon>Metamycoplasmataceae</taxon>
        <taxon>Mycoplasmopsis</taxon>
    </lineage>
</organism>
<reference evidence="1" key="1">
    <citation type="submission" date="2022-11" db="EMBL/GenBank/DDBJ databases">
        <title>Draft genome of Mycoplasma arginini isolated from fly.</title>
        <authorList>
            <person name="Severgnini M."/>
            <person name="Gioia G."/>
            <person name="Cremonesi P."/>
            <person name="Moroni P."/>
            <person name="Addis M.F."/>
            <person name="Castiglioni B."/>
        </authorList>
    </citation>
    <scope>NUCLEOTIDE SEQUENCE</scope>
    <source>
        <strain evidence="1">QMP CG1-1632</strain>
    </source>
</reference>
<gene>
    <name evidence="1" type="ORF">DCBHLPFO_00491</name>
</gene>
<evidence type="ECO:0000313" key="2">
    <source>
        <dbReference type="Proteomes" id="UP001162175"/>
    </source>
</evidence>
<name>A0A449BGW6_MYCAR</name>
<dbReference type="EMBL" id="JAPFAR010000002">
    <property type="protein sequence ID" value="MDI3349373.1"/>
    <property type="molecule type" value="Genomic_DNA"/>
</dbReference>
<evidence type="ECO:0000313" key="1">
    <source>
        <dbReference type="EMBL" id="MDI3349373.1"/>
    </source>
</evidence>
<accession>A0A449BGW6</accession>
<comment type="caution">
    <text evidence="1">The sequence shown here is derived from an EMBL/GenBank/DDBJ whole genome shotgun (WGS) entry which is preliminary data.</text>
</comment>
<proteinExistence type="predicted"/>